<sequence length="230" mass="23961">MDPSEHHTPVAAIAGGAAGGALGLALIVGLIIWRVKARKSKSRRSANTDLDNHLSLPTSPLQDTRRELSAMSEISPDNSPSKHSAAFPPRYSALTNQPYSLHTPTTTATSPGANPRKTVPSRFSSLSPYPSPGAEPAELDTMEPSRSTRSSPNQTQDAWAQRRVGALGGAFPEVLVPAGPVSESRGEAKDAPAGFGSGLGISVPGPGMGEGLETGPPCRMRLLLRLVMGI</sequence>
<dbReference type="EMBL" id="JAPDRP010000023">
    <property type="protein sequence ID" value="KAJ9637165.1"/>
    <property type="molecule type" value="Genomic_DNA"/>
</dbReference>
<name>A0ACC2YP99_9PEZI</name>
<dbReference type="Proteomes" id="UP001172680">
    <property type="component" value="Unassembled WGS sequence"/>
</dbReference>
<accession>A0ACC2YP99</accession>
<organism evidence="1 2">
    <name type="scientific">Coniosporium tulheliwenetii</name>
    <dbReference type="NCBI Taxonomy" id="3383036"/>
    <lineage>
        <taxon>Eukaryota</taxon>
        <taxon>Fungi</taxon>
        <taxon>Dikarya</taxon>
        <taxon>Ascomycota</taxon>
        <taxon>Pezizomycotina</taxon>
        <taxon>Dothideomycetes</taxon>
        <taxon>Dothideomycetes incertae sedis</taxon>
        <taxon>Coniosporium</taxon>
    </lineage>
</organism>
<proteinExistence type="predicted"/>
<comment type="caution">
    <text evidence="1">The sequence shown here is derived from an EMBL/GenBank/DDBJ whole genome shotgun (WGS) entry which is preliminary data.</text>
</comment>
<evidence type="ECO:0000313" key="2">
    <source>
        <dbReference type="Proteomes" id="UP001172680"/>
    </source>
</evidence>
<reference evidence="1" key="1">
    <citation type="submission" date="2022-10" db="EMBL/GenBank/DDBJ databases">
        <title>Culturing micro-colonial fungi from biological soil crusts in the Mojave desert and describing Neophaeococcomyces mojavensis, and introducing the new genera and species Taxawa tesnikishii.</title>
        <authorList>
            <person name="Kurbessoian T."/>
            <person name="Stajich J.E."/>
        </authorList>
    </citation>
    <scope>NUCLEOTIDE SEQUENCE</scope>
    <source>
        <strain evidence="1">JES_115</strain>
    </source>
</reference>
<gene>
    <name evidence="1" type="ORF">H2199_007451</name>
</gene>
<protein>
    <submittedName>
        <fullName evidence="1">Uncharacterized protein</fullName>
    </submittedName>
</protein>
<keyword evidence="2" id="KW-1185">Reference proteome</keyword>
<evidence type="ECO:0000313" key="1">
    <source>
        <dbReference type="EMBL" id="KAJ9637165.1"/>
    </source>
</evidence>